<dbReference type="KEGG" id="mng:MNEG_14976"/>
<evidence type="ECO:0000256" key="1">
    <source>
        <dbReference type="ARBA" id="ARBA00009759"/>
    </source>
</evidence>
<dbReference type="AlphaFoldDB" id="A0A0D2LTF0"/>
<comment type="cofactor">
    <cofactor evidence="2">
        <name>Mg(2+)</name>
        <dbReference type="ChEBI" id="CHEBI:18420"/>
    </cofactor>
</comment>
<dbReference type="InterPro" id="IPR000760">
    <property type="entry name" value="Inositol_monophosphatase-like"/>
</dbReference>
<feature type="non-terminal residue" evidence="3">
    <location>
        <position position="68"/>
    </location>
</feature>
<dbReference type="SUPFAM" id="SSF56655">
    <property type="entry name" value="Carbohydrate phosphatase"/>
    <property type="match status" value="1"/>
</dbReference>
<comment type="similarity">
    <text evidence="1">Belongs to the inositol monophosphatase superfamily.</text>
</comment>
<dbReference type="PRINTS" id="PR00377">
    <property type="entry name" value="IMPHPHTASES"/>
</dbReference>
<proteinExistence type="inferred from homology"/>
<dbReference type="Pfam" id="PF00459">
    <property type="entry name" value="Inositol_P"/>
    <property type="match status" value="1"/>
</dbReference>
<dbReference type="EMBL" id="KK105138">
    <property type="protein sequence ID" value="KIY92986.1"/>
    <property type="molecule type" value="Genomic_DNA"/>
</dbReference>
<dbReference type="GO" id="GO:0046872">
    <property type="term" value="F:metal ion binding"/>
    <property type="evidence" value="ECO:0007669"/>
    <property type="project" value="UniProtKB-KW"/>
</dbReference>
<dbReference type="GeneID" id="25732591"/>
<dbReference type="Gene3D" id="3.30.540.10">
    <property type="entry name" value="Fructose-1,6-Bisphosphatase, subunit A, domain 1"/>
    <property type="match status" value="1"/>
</dbReference>
<dbReference type="Proteomes" id="UP000054498">
    <property type="component" value="Unassembled WGS sequence"/>
</dbReference>
<keyword evidence="4" id="KW-1185">Reference proteome</keyword>
<name>A0A0D2LTF0_9CHLO</name>
<feature type="binding site" evidence="2">
    <location>
        <position position="54"/>
    </location>
    <ligand>
        <name>Mg(2+)</name>
        <dbReference type="ChEBI" id="CHEBI:18420"/>
        <label>1</label>
        <note>catalytic</note>
    </ligand>
</feature>
<accession>A0A0D2LTF0</accession>
<dbReference type="RefSeq" id="XP_013892006.1">
    <property type="nucleotide sequence ID" value="XM_014036552.1"/>
</dbReference>
<dbReference type="STRING" id="145388.A0A0D2LTF0"/>
<keyword evidence="2" id="KW-0479">Metal-binding</keyword>
<gene>
    <name evidence="3" type="ORF">MNEG_14976</name>
</gene>
<evidence type="ECO:0000313" key="3">
    <source>
        <dbReference type="EMBL" id="KIY92986.1"/>
    </source>
</evidence>
<reference evidence="3 4" key="1">
    <citation type="journal article" date="2013" name="BMC Genomics">
        <title>Reconstruction of the lipid metabolism for the microalga Monoraphidium neglectum from its genome sequence reveals characteristics suitable for biofuel production.</title>
        <authorList>
            <person name="Bogen C."/>
            <person name="Al-Dilaimi A."/>
            <person name="Albersmeier A."/>
            <person name="Wichmann J."/>
            <person name="Grundmann M."/>
            <person name="Rupp O."/>
            <person name="Lauersen K.J."/>
            <person name="Blifernez-Klassen O."/>
            <person name="Kalinowski J."/>
            <person name="Goesmann A."/>
            <person name="Mussgnug J.H."/>
            <person name="Kruse O."/>
        </authorList>
    </citation>
    <scope>NUCLEOTIDE SEQUENCE [LARGE SCALE GENOMIC DNA]</scope>
    <source>
        <strain evidence="3 4">SAG 48.87</strain>
    </source>
</reference>
<protein>
    <submittedName>
        <fullName evidence="3">Uncharacterized protein</fullName>
    </submittedName>
</protein>
<sequence>MWDHNVITDALDRPRNIQSKGSIGDIVTDTDKAAEVAAVAVISAAFPDHAILGEEGGVITGSVRSEYL</sequence>
<evidence type="ECO:0000313" key="4">
    <source>
        <dbReference type="Proteomes" id="UP000054498"/>
    </source>
</evidence>
<organism evidence="3 4">
    <name type="scientific">Monoraphidium neglectum</name>
    <dbReference type="NCBI Taxonomy" id="145388"/>
    <lineage>
        <taxon>Eukaryota</taxon>
        <taxon>Viridiplantae</taxon>
        <taxon>Chlorophyta</taxon>
        <taxon>core chlorophytes</taxon>
        <taxon>Chlorophyceae</taxon>
        <taxon>CS clade</taxon>
        <taxon>Sphaeropleales</taxon>
        <taxon>Selenastraceae</taxon>
        <taxon>Monoraphidium</taxon>
    </lineage>
</organism>
<evidence type="ECO:0000256" key="2">
    <source>
        <dbReference type="PIRSR" id="PIRSR600760-2"/>
    </source>
</evidence>
<keyword evidence="2" id="KW-0460">Magnesium</keyword>